<evidence type="ECO:0000313" key="13">
    <source>
        <dbReference type="Proteomes" id="UP000008917"/>
    </source>
</evidence>
<proteinExistence type="inferred from homology"/>
<dbReference type="InterPro" id="IPR016471">
    <property type="entry name" value="Nicotinamide_PRibTrfase"/>
</dbReference>
<feature type="binding site" evidence="9">
    <location>
        <begin position="346"/>
        <end position="347"/>
    </location>
    <ligand>
        <name>beta-nicotinamide D-ribonucleotide</name>
        <dbReference type="ChEBI" id="CHEBI:14649"/>
    </ligand>
</feature>
<dbReference type="InterPro" id="IPR041525">
    <property type="entry name" value="N/Namide_PRibTrfase"/>
</dbReference>
<feature type="binding site" evidence="9">
    <location>
        <position position="215"/>
    </location>
    <ligand>
        <name>beta-nicotinamide D-ribonucleotide</name>
        <dbReference type="ChEBI" id="CHEBI:14649"/>
    </ligand>
</feature>
<dbReference type="HOGENOM" id="CLU_012550_2_0_4"/>
<dbReference type="PANTHER" id="PTHR43816:SF1">
    <property type="entry name" value="NICOTINAMIDE PHOSPHORIBOSYLTRANSFERASE"/>
    <property type="match status" value="1"/>
</dbReference>
<dbReference type="KEGG" id="vpe:Varpa_5681"/>
<dbReference type="OrthoDB" id="394882at2"/>
<evidence type="ECO:0000256" key="6">
    <source>
        <dbReference type="ARBA" id="ARBA00035024"/>
    </source>
</evidence>
<evidence type="ECO:0000256" key="4">
    <source>
        <dbReference type="ARBA" id="ARBA00022679"/>
    </source>
</evidence>
<dbReference type="STRING" id="595537.Varpa_5681"/>
<accession>E6UVG9</accession>
<dbReference type="Pfam" id="PF18127">
    <property type="entry name" value="NAMPT_N"/>
    <property type="match status" value="1"/>
</dbReference>
<keyword evidence="3 12" id="KW-0328">Glycosyltransferase</keyword>
<feature type="domain" description="Nicotinate/nicotinamide phosphoribosyltransferase" evidence="10">
    <location>
        <begin position="184"/>
        <end position="456"/>
    </location>
</feature>
<dbReference type="EMBL" id="CP002417">
    <property type="protein sequence ID" value="ADU39834.1"/>
    <property type="molecule type" value="Genomic_DNA"/>
</dbReference>
<comment type="pathway">
    <text evidence="5">Cofactor biosynthesis; NAD(+) biosynthesis; nicotinamide D-ribonucleotide from 5-phospho-alpha-D-ribose 1-diphosphate and nicotinamide: step 1/1.</text>
</comment>
<reference evidence="13" key="1">
    <citation type="submission" date="2010-12" db="EMBL/GenBank/DDBJ databases">
        <title>Complete sequence of Variovorax paradoxus EPS.</title>
        <authorList>
            <consortium name="US DOE Joint Genome Institute"/>
            <person name="Lucas S."/>
            <person name="Copeland A."/>
            <person name="Lapidus A."/>
            <person name="Cheng J.-F."/>
            <person name="Goodwin L."/>
            <person name="Pitluck S."/>
            <person name="Teshima H."/>
            <person name="Detter J.C."/>
            <person name="Han C."/>
            <person name="Tapia R."/>
            <person name="Land M."/>
            <person name="Hauser L."/>
            <person name="Kyrpides N."/>
            <person name="Ivanova N."/>
            <person name="Ovchinnikova G."/>
            <person name="Orwin P."/>
            <person name="Han J.-I.G."/>
            <person name="Woyke T."/>
        </authorList>
    </citation>
    <scope>NUCLEOTIDE SEQUENCE [LARGE SCALE GENOMIC DNA]</scope>
    <source>
        <strain evidence="13">EPS</strain>
    </source>
</reference>
<dbReference type="Proteomes" id="UP000008917">
    <property type="component" value="Chromosome"/>
</dbReference>
<evidence type="ECO:0000256" key="8">
    <source>
        <dbReference type="ARBA" id="ARBA00047835"/>
    </source>
</evidence>
<feature type="binding site" evidence="9">
    <location>
        <position position="385"/>
    </location>
    <ligand>
        <name>beta-nicotinamide D-ribonucleotide</name>
        <dbReference type="ChEBI" id="CHEBI:14649"/>
    </ligand>
</feature>
<feature type="binding site" evidence="9">
    <location>
        <position position="241"/>
    </location>
    <ligand>
        <name>diphosphate</name>
        <dbReference type="ChEBI" id="CHEBI:33019"/>
    </ligand>
</feature>
<evidence type="ECO:0000256" key="2">
    <source>
        <dbReference type="ARBA" id="ARBA00022642"/>
    </source>
</evidence>
<dbReference type="Gene3D" id="3.20.20.70">
    <property type="entry name" value="Aldolase class I"/>
    <property type="match status" value="1"/>
</dbReference>
<organism evidence="12 13">
    <name type="scientific">Variovorax paradoxus (strain EPS)</name>
    <dbReference type="NCBI Taxonomy" id="595537"/>
    <lineage>
        <taxon>Bacteria</taxon>
        <taxon>Pseudomonadati</taxon>
        <taxon>Pseudomonadota</taxon>
        <taxon>Betaproteobacteria</taxon>
        <taxon>Burkholderiales</taxon>
        <taxon>Comamonadaceae</taxon>
        <taxon>Variovorax</taxon>
    </lineage>
</organism>
<evidence type="ECO:0000256" key="5">
    <source>
        <dbReference type="ARBA" id="ARBA00035007"/>
    </source>
</evidence>
<dbReference type="GO" id="GO:0009435">
    <property type="term" value="P:NAD+ biosynthetic process"/>
    <property type="evidence" value="ECO:0007669"/>
    <property type="project" value="InterPro"/>
</dbReference>
<dbReference type="InterPro" id="IPR013785">
    <property type="entry name" value="Aldolase_TIM"/>
</dbReference>
<dbReference type="InterPro" id="IPR041529">
    <property type="entry name" value="DUF5598"/>
</dbReference>
<evidence type="ECO:0000256" key="9">
    <source>
        <dbReference type="PIRSR" id="PIRSR005943-1"/>
    </source>
</evidence>
<keyword evidence="4 12" id="KW-0808">Transferase</keyword>
<feature type="binding site" evidence="9">
    <location>
        <position position="305"/>
    </location>
    <ligand>
        <name>diphosphate</name>
        <dbReference type="ChEBI" id="CHEBI:33019"/>
    </ligand>
</feature>
<gene>
    <name evidence="12" type="ordered locus">Varpa_5681</name>
</gene>
<dbReference type="CDD" id="cd01569">
    <property type="entry name" value="PBEF_like"/>
    <property type="match status" value="1"/>
</dbReference>
<evidence type="ECO:0000259" key="11">
    <source>
        <dbReference type="Pfam" id="PF18127"/>
    </source>
</evidence>
<dbReference type="InterPro" id="IPR036068">
    <property type="entry name" value="Nicotinate_pribotase-like_C"/>
</dbReference>
<dbReference type="Pfam" id="PF04095">
    <property type="entry name" value="NAPRTase"/>
    <property type="match status" value="1"/>
</dbReference>
<dbReference type="EC" id="2.4.2.12" evidence="6"/>
<comment type="catalytic activity">
    <reaction evidence="8">
        <text>beta-nicotinamide D-ribonucleotide + diphosphate = 5-phospho-alpha-D-ribose 1-diphosphate + nicotinamide + H(+)</text>
        <dbReference type="Rhea" id="RHEA:16149"/>
        <dbReference type="ChEBI" id="CHEBI:14649"/>
        <dbReference type="ChEBI" id="CHEBI:15378"/>
        <dbReference type="ChEBI" id="CHEBI:17154"/>
        <dbReference type="ChEBI" id="CHEBI:33019"/>
        <dbReference type="ChEBI" id="CHEBI:58017"/>
        <dbReference type="EC" id="2.4.2.12"/>
    </reaction>
    <physiologicalReaction direction="right-to-left" evidence="8">
        <dbReference type="Rhea" id="RHEA:16151"/>
    </physiologicalReaction>
</comment>
<reference evidence="12 13" key="2">
    <citation type="journal article" date="2013" name="Genome Announc.">
        <title>Genome of the Root-Associated Plant Growth-Promoting Bacterium Variovorax paradoxus Strain EPS.</title>
        <authorList>
            <person name="Han J.I."/>
            <person name="Spain J.C."/>
            <person name="Leadbetter J.R."/>
            <person name="Ovchinnikova G."/>
            <person name="Goodwin L.A."/>
            <person name="Han C.S."/>
            <person name="Woyke T."/>
            <person name="Davenport K.W."/>
            <person name="Orwin P.M."/>
        </authorList>
    </citation>
    <scope>NUCLEOTIDE SEQUENCE [LARGE SCALE GENOMIC DNA]</scope>
    <source>
        <strain evidence="12 13">EPS</strain>
    </source>
</reference>
<dbReference type="AlphaFoldDB" id="E6UVG9"/>
<protein>
    <recommendedName>
        <fullName evidence="7">Nicotinamide phosphoribosyltransferase</fullName>
        <ecNumber evidence="6">2.4.2.12</ecNumber>
    </recommendedName>
</protein>
<evidence type="ECO:0000256" key="1">
    <source>
        <dbReference type="ARBA" id="ARBA00010897"/>
    </source>
</evidence>
<evidence type="ECO:0000259" key="10">
    <source>
        <dbReference type="Pfam" id="PF04095"/>
    </source>
</evidence>
<dbReference type="RefSeq" id="WP_013544029.1">
    <property type="nucleotide sequence ID" value="NC_014931.1"/>
</dbReference>
<dbReference type="NCBIfam" id="NF006629">
    <property type="entry name" value="PRK09198.1"/>
    <property type="match status" value="1"/>
</dbReference>
<dbReference type="GO" id="GO:0047280">
    <property type="term" value="F:nicotinamide phosphoribosyltransferase activity"/>
    <property type="evidence" value="ECO:0007669"/>
    <property type="project" value="UniProtKB-EC"/>
</dbReference>
<evidence type="ECO:0000256" key="7">
    <source>
        <dbReference type="ARBA" id="ARBA00035036"/>
    </source>
</evidence>
<evidence type="ECO:0000256" key="3">
    <source>
        <dbReference type="ARBA" id="ARBA00022676"/>
    </source>
</evidence>
<dbReference type="eggNOG" id="COG1488">
    <property type="taxonomic scope" value="Bacteria"/>
</dbReference>
<dbReference type="SUPFAM" id="SSF51690">
    <property type="entry name" value="Nicotinate/Quinolinate PRTase C-terminal domain-like"/>
    <property type="match status" value="1"/>
</dbReference>
<sequence>MNRNLTSSPISTRLGNNLLLRTDSYKVSHWMQYPPGTQTVHSYIESRGGIFSHSLFFGLQAYLREYLQTPVTLADVDEAAALMAVHGEPFNREGWLRLIEKHGGFMPVRIRAVPEGSVLPVHNVLATIENTDPEFFWVTSFLETELLRAIWYPTTVATLSAAARTTLLRYLEATCDDPQGQIAFRLHDFGARGVSSLESAALGGMAHLVNFMGTDTLAALVAARRYYDCDVAGFSIPAAEHSTITGWGRDHESDAYSNMLDQFGKPGATFAVVSDSYDIFNACARIWGGELKAKVVASGATLVVRPDSGDPAETTLKVAQILADRFGTTTNAKGFRVLNNVRIIQGDGVNLDSLRLCLSNFFHNGFSTENISFGMGGGLLQQVNRDTMQWAMKCSAMQVNGEWRDVYKSPVGDVSKASKKGRLALVRNARGEVQTLREEALADGQVDLLQTVFENGRIVASTTFDAIRERAAVGVNQFVTSRAPL</sequence>
<name>E6UVG9_VARPE</name>
<comment type="similarity">
    <text evidence="1">Belongs to the NAPRTase family.</text>
</comment>
<dbReference type="PANTHER" id="PTHR43816">
    <property type="entry name" value="NICOTINAMIDE PHOSPHORIBOSYLTRANSFERASE"/>
    <property type="match status" value="1"/>
</dbReference>
<dbReference type="PIRSF" id="PIRSF005943">
    <property type="entry name" value="NMPRT"/>
    <property type="match status" value="1"/>
</dbReference>
<keyword evidence="2" id="KW-0662">Pyridine nucleotide biosynthesis</keyword>
<feature type="binding site" evidence="9">
    <location>
        <begin position="305"/>
        <end position="307"/>
    </location>
    <ligand>
        <name>beta-nicotinamide D-ribonucleotide</name>
        <dbReference type="ChEBI" id="CHEBI:14649"/>
    </ligand>
</feature>
<feature type="binding site" evidence="9">
    <location>
        <position position="192"/>
    </location>
    <ligand>
        <name>diphosphate</name>
        <dbReference type="ChEBI" id="CHEBI:33019"/>
    </ligand>
</feature>
<feature type="binding site" evidence="9">
    <location>
        <position position="377"/>
    </location>
    <ligand>
        <name>beta-nicotinamide D-ribonucleotide</name>
        <dbReference type="ChEBI" id="CHEBI:14649"/>
    </ligand>
</feature>
<evidence type="ECO:0000313" key="12">
    <source>
        <dbReference type="EMBL" id="ADU39834.1"/>
    </source>
</evidence>
<feature type="domain" description="Nicotinamide phosphoribosyltransferase N-terminal" evidence="11">
    <location>
        <begin position="17"/>
        <end position="110"/>
    </location>
</feature>